<feature type="transmembrane region" description="Helical" evidence="6">
    <location>
        <begin position="96"/>
        <end position="116"/>
    </location>
</feature>
<keyword evidence="2" id="KW-0813">Transport</keyword>
<feature type="transmembrane region" description="Helical" evidence="6">
    <location>
        <begin position="60"/>
        <end position="81"/>
    </location>
</feature>
<dbReference type="InterPro" id="IPR050352">
    <property type="entry name" value="ABCG_transporters"/>
</dbReference>
<dbReference type="AlphaFoldDB" id="A0A4P9XH95"/>
<keyword evidence="5 6" id="KW-0472">Membrane</keyword>
<evidence type="ECO:0000313" key="8">
    <source>
        <dbReference type="EMBL" id="RKP05045.1"/>
    </source>
</evidence>
<evidence type="ECO:0000256" key="3">
    <source>
        <dbReference type="ARBA" id="ARBA00022692"/>
    </source>
</evidence>
<dbReference type="Pfam" id="PF01061">
    <property type="entry name" value="ABC2_membrane"/>
    <property type="match status" value="1"/>
</dbReference>
<name>A0A4P9XH95_9FUNG</name>
<organism evidence="8 9">
    <name type="scientific">Thamnocephalis sphaerospora</name>
    <dbReference type="NCBI Taxonomy" id="78915"/>
    <lineage>
        <taxon>Eukaryota</taxon>
        <taxon>Fungi</taxon>
        <taxon>Fungi incertae sedis</taxon>
        <taxon>Zoopagomycota</taxon>
        <taxon>Zoopagomycotina</taxon>
        <taxon>Zoopagomycetes</taxon>
        <taxon>Zoopagales</taxon>
        <taxon>Sigmoideomycetaceae</taxon>
        <taxon>Thamnocephalis</taxon>
    </lineage>
</organism>
<dbReference type="PANTHER" id="PTHR48041:SF139">
    <property type="entry name" value="PROTEIN SCARLET"/>
    <property type="match status" value="1"/>
</dbReference>
<feature type="non-terminal residue" evidence="8">
    <location>
        <position position="1"/>
    </location>
</feature>
<comment type="subcellular location">
    <subcellularLocation>
        <location evidence="1">Membrane</location>
        <topology evidence="1">Multi-pass membrane protein</topology>
    </subcellularLocation>
</comment>
<dbReference type="InterPro" id="IPR013525">
    <property type="entry name" value="ABC2_TM"/>
</dbReference>
<proteinExistence type="predicted"/>
<dbReference type="GO" id="GO:0140359">
    <property type="term" value="F:ABC-type transporter activity"/>
    <property type="evidence" value="ECO:0007669"/>
    <property type="project" value="InterPro"/>
</dbReference>
<keyword evidence="9" id="KW-1185">Reference proteome</keyword>
<reference evidence="9" key="1">
    <citation type="journal article" date="2018" name="Nat. Microbiol.">
        <title>Leveraging single-cell genomics to expand the fungal tree of life.</title>
        <authorList>
            <person name="Ahrendt S.R."/>
            <person name="Quandt C.A."/>
            <person name="Ciobanu D."/>
            <person name="Clum A."/>
            <person name="Salamov A."/>
            <person name="Andreopoulos B."/>
            <person name="Cheng J.F."/>
            <person name="Woyke T."/>
            <person name="Pelin A."/>
            <person name="Henrissat B."/>
            <person name="Reynolds N.K."/>
            <person name="Benny G.L."/>
            <person name="Smith M.E."/>
            <person name="James T.Y."/>
            <person name="Grigoriev I.V."/>
        </authorList>
    </citation>
    <scope>NUCLEOTIDE SEQUENCE [LARGE SCALE GENOMIC DNA]</scope>
    <source>
        <strain evidence="9">RSA 1356</strain>
    </source>
</reference>
<dbReference type="Proteomes" id="UP000271241">
    <property type="component" value="Unassembled WGS sequence"/>
</dbReference>
<dbReference type="GO" id="GO:0016020">
    <property type="term" value="C:membrane"/>
    <property type="evidence" value="ECO:0007669"/>
    <property type="project" value="UniProtKB-SubCell"/>
</dbReference>
<dbReference type="OrthoDB" id="66620at2759"/>
<feature type="transmembrane region" description="Helical" evidence="6">
    <location>
        <begin position="137"/>
        <end position="164"/>
    </location>
</feature>
<sequence>YLLDTWPTTPEGLAAEVAAANTRIGGFLPKNRKYKSKFTEQFPLILHRAARHVFRDKMVVGVRLMQTLVFAVIFDLIYWQIPDRDQDSQVQDRTGILFFIVVMLIISNAISILTIFSTDRSAFERERRNGMYGLPAFFFSKLGVELPFYIVTPLLLVTITYWALGLNPNAGRFFITCLVAVLLSFVGVSIGLTAASFFRDLPVALAVVPTIIMPMMIFAGLFVNLAGMPVWIRWIKWLSVMKYAYVALAKNEFSGAMIGCGSDVPATKCVPMPGDAIIRKMGLEDQGSVWLNIGVLVAWWLLLTLFSYLGLWRMTNVNCGNAKTK</sequence>
<evidence type="ECO:0000256" key="5">
    <source>
        <dbReference type="ARBA" id="ARBA00023136"/>
    </source>
</evidence>
<evidence type="ECO:0000256" key="6">
    <source>
        <dbReference type="SAM" id="Phobius"/>
    </source>
</evidence>
<accession>A0A4P9XH95</accession>
<dbReference type="EMBL" id="KZ993298">
    <property type="protein sequence ID" value="RKP05045.1"/>
    <property type="molecule type" value="Genomic_DNA"/>
</dbReference>
<evidence type="ECO:0000256" key="4">
    <source>
        <dbReference type="ARBA" id="ARBA00022989"/>
    </source>
</evidence>
<gene>
    <name evidence="8" type="ORF">THASP1DRAFT_33127</name>
</gene>
<dbReference type="STRING" id="78915.A0A4P9XH95"/>
<feature type="transmembrane region" description="Helical" evidence="6">
    <location>
        <begin position="204"/>
        <end position="232"/>
    </location>
</feature>
<evidence type="ECO:0000256" key="1">
    <source>
        <dbReference type="ARBA" id="ARBA00004141"/>
    </source>
</evidence>
<evidence type="ECO:0000256" key="2">
    <source>
        <dbReference type="ARBA" id="ARBA00022448"/>
    </source>
</evidence>
<feature type="transmembrane region" description="Helical" evidence="6">
    <location>
        <begin position="170"/>
        <end position="192"/>
    </location>
</feature>
<keyword evidence="4 6" id="KW-1133">Transmembrane helix</keyword>
<evidence type="ECO:0000259" key="7">
    <source>
        <dbReference type="Pfam" id="PF01061"/>
    </source>
</evidence>
<dbReference type="PANTHER" id="PTHR48041">
    <property type="entry name" value="ABC TRANSPORTER G FAMILY MEMBER 28"/>
    <property type="match status" value="1"/>
</dbReference>
<feature type="transmembrane region" description="Helical" evidence="6">
    <location>
        <begin position="289"/>
        <end position="311"/>
    </location>
</feature>
<feature type="domain" description="ABC-2 type transporter transmembrane" evidence="7">
    <location>
        <begin position="40"/>
        <end position="253"/>
    </location>
</feature>
<protein>
    <submittedName>
        <fullName evidence="8">ABC-2 type transporter-domain-containing protein</fullName>
    </submittedName>
</protein>
<keyword evidence="3 6" id="KW-0812">Transmembrane</keyword>
<evidence type="ECO:0000313" key="9">
    <source>
        <dbReference type="Proteomes" id="UP000271241"/>
    </source>
</evidence>